<accession>A0A9X1PIK0</accession>
<evidence type="ECO:0000313" key="1">
    <source>
        <dbReference type="EMBL" id="MCF0061351.1"/>
    </source>
</evidence>
<dbReference type="SUPFAM" id="SSF54001">
    <property type="entry name" value="Cysteine proteinases"/>
    <property type="match status" value="1"/>
</dbReference>
<gene>
    <name evidence="1" type="ORF">LXM26_07595</name>
</gene>
<dbReference type="PANTHER" id="PTHR35532:SF5">
    <property type="entry name" value="CARBOHYDRATE-BINDING DOMAIN-CONTAINING PROTEIN"/>
    <property type="match status" value="1"/>
</dbReference>
<dbReference type="EMBL" id="JAJTTC010000001">
    <property type="protein sequence ID" value="MCF0061351.1"/>
    <property type="molecule type" value="Genomic_DNA"/>
</dbReference>
<dbReference type="AlphaFoldDB" id="A0A9X1PIK0"/>
<name>A0A9X1PIK0_9BACT</name>
<protein>
    <recommendedName>
        <fullName evidence="3">Peptide-N(4)-(N-acetyl-beta-glucosaminyl)asparagine amidase</fullName>
    </recommendedName>
</protein>
<dbReference type="PROSITE" id="PS51257">
    <property type="entry name" value="PROKAR_LIPOPROTEIN"/>
    <property type="match status" value="1"/>
</dbReference>
<dbReference type="Gene3D" id="2.60.120.260">
    <property type="entry name" value="Galactose-binding domain-like"/>
    <property type="match status" value="1"/>
</dbReference>
<sequence>MKKVIQAILGILLTQACSVEDNKLAQVLEIAGKNKSELEKVLNYYSLPGDSLKYKAAVFLIKNLPYHSFIISKHANAYDSICDSILVLDQSLLLTNDSLTNRAIRKENFERVWGGYFSNTGEIENDGFETKHDIQEVKADYLIDNIEYAFMAWENPWSKGYTFDEFCKYILPYRIGSEPLDAWRPYMYEELKWVRDSLKNINDPIKVCGFVNKWIQNTIYDERIVQVAPGGIKVLNLFKGKIWSSCYDQTALGISILRTLGIAAAASTIPHWGIRSGSHEFNAVLDAAGKWHSFSTGYLNPEEFYLDSRAPKVYLTKFFTELDSVDAKLYQERTTQDITSNLLPVINIAVDVSDSLMNSEVFLCVFDKKSWVPLTKGKRVGNHIAFMNMGREMAYLPAVIRNGQVSPVGNPIMVNMAGSIKYIQPQEKKISYKFDRKYPILFPRVYDPRCKDMIGGRFQISDNIDFKNATDIFTIKDQPGLQVESVKISPRKAKYVRYVFPTVNYAFKSGPAYLGFYDSEFKKIEGTYISSEGVTTENIKQIFDEDLLSHVKVVQYERAINFQRSDVIANKASKDSLWVGMKLNGDVSIADIKYCARNDKNGIYGGMRYELLYWKNDNWLSLGIKYANDANVSFNNIPSGALLWLRNLDEGEDERIFVIDKGQIIWM</sequence>
<reference evidence="1" key="1">
    <citation type="submission" date="2021-12" db="EMBL/GenBank/DDBJ databases">
        <title>Novel species in genus Dyadobacter.</title>
        <authorList>
            <person name="Ma C."/>
        </authorList>
    </citation>
    <scope>NUCLEOTIDE SEQUENCE</scope>
    <source>
        <strain evidence="1">LJ419</strain>
    </source>
</reference>
<comment type="caution">
    <text evidence="1">The sequence shown here is derived from an EMBL/GenBank/DDBJ whole genome shotgun (WGS) entry which is preliminary data.</text>
</comment>
<dbReference type="InterPro" id="IPR038765">
    <property type="entry name" value="Papain-like_cys_pep_sf"/>
</dbReference>
<dbReference type="Proteomes" id="UP001139000">
    <property type="component" value="Unassembled WGS sequence"/>
</dbReference>
<evidence type="ECO:0008006" key="3">
    <source>
        <dbReference type="Google" id="ProtNLM"/>
    </source>
</evidence>
<evidence type="ECO:0000313" key="2">
    <source>
        <dbReference type="Proteomes" id="UP001139000"/>
    </source>
</evidence>
<dbReference type="PANTHER" id="PTHR35532">
    <property type="entry name" value="SIMILAR TO POLYHYDROXYALKANOATE DEPOLYMERASE"/>
    <property type="match status" value="1"/>
</dbReference>
<organism evidence="1 2">
    <name type="scientific">Dyadobacter chenwenxiniae</name>
    <dbReference type="NCBI Taxonomy" id="2906456"/>
    <lineage>
        <taxon>Bacteria</taxon>
        <taxon>Pseudomonadati</taxon>
        <taxon>Bacteroidota</taxon>
        <taxon>Cytophagia</taxon>
        <taxon>Cytophagales</taxon>
        <taxon>Spirosomataceae</taxon>
        <taxon>Dyadobacter</taxon>
    </lineage>
</organism>
<dbReference type="RefSeq" id="WP_234654595.1">
    <property type="nucleotide sequence ID" value="NZ_CP094997.1"/>
</dbReference>
<proteinExistence type="predicted"/>
<keyword evidence="2" id="KW-1185">Reference proteome</keyword>